<evidence type="ECO:0000256" key="1">
    <source>
        <dbReference type="ARBA" id="ARBA00001966"/>
    </source>
</evidence>
<evidence type="ECO:0000259" key="8">
    <source>
        <dbReference type="Pfam" id="PF04104"/>
    </source>
</evidence>
<protein>
    <recommendedName>
        <fullName evidence="8">DNA primase large subunit C-terminal domain-containing protein</fullName>
    </recommendedName>
</protein>
<keyword evidence="4" id="KW-0235">DNA replication</keyword>
<evidence type="ECO:0000256" key="7">
    <source>
        <dbReference type="ARBA" id="ARBA00023014"/>
    </source>
</evidence>
<dbReference type="GeneID" id="94846849"/>
<organism evidence="9 10">
    <name type="scientific">Tritrichomonas foetus</name>
    <dbReference type="NCBI Taxonomy" id="1144522"/>
    <lineage>
        <taxon>Eukaryota</taxon>
        <taxon>Metamonada</taxon>
        <taxon>Parabasalia</taxon>
        <taxon>Tritrichomonadida</taxon>
        <taxon>Tritrichomonadidae</taxon>
        <taxon>Tritrichomonas</taxon>
    </lineage>
</organism>
<keyword evidence="10" id="KW-1185">Reference proteome</keyword>
<dbReference type="VEuPathDB" id="TrichDB:TRFO_38599"/>
<dbReference type="PANTHER" id="PTHR10537:SF3">
    <property type="entry name" value="DNA PRIMASE LARGE SUBUNIT"/>
    <property type="match status" value="1"/>
</dbReference>
<dbReference type="Proteomes" id="UP000179807">
    <property type="component" value="Unassembled WGS sequence"/>
</dbReference>
<evidence type="ECO:0000256" key="3">
    <source>
        <dbReference type="ARBA" id="ARBA00022515"/>
    </source>
</evidence>
<keyword evidence="2" id="KW-0004">4Fe-4S</keyword>
<dbReference type="GO" id="GO:0051539">
    <property type="term" value="F:4 iron, 4 sulfur cluster binding"/>
    <property type="evidence" value="ECO:0007669"/>
    <property type="project" value="UniProtKB-KW"/>
</dbReference>
<evidence type="ECO:0000313" key="9">
    <source>
        <dbReference type="EMBL" id="OHS95309.1"/>
    </source>
</evidence>
<keyword evidence="7" id="KW-0411">Iron-sulfur</keyword>
<feature type="domain" description="DNA primase large subunit C-terminal" evidence="8">
    <location>
        <begin position="289"/>
        <end position="463"/>
    </location>
</feature>
<gene>
    <name evidence="9" type="ORF">TRFO_38599</name>
</gene>
<dbReference type="GO" id="GO:0006270">
    <property type="term" value="P:DNA replication initiation"/>
    <property type="evidence" value="ECO:0007669"/>
    <property type="project" value="TreeGrafter"/>
</dbReference>
<evidence type="ECO:0000313" key="10">
    <source>
        <dbReference type="Proteomes" id="UP000179807"/>
    </source>
</evidence>
<dbReference type="GO" id="GO:0046872">
    <property type="term" value="F:metal ion binding"/>
    <property type="evidence" value="ECO:0007669"/>
    <property type="project" value="UniProtKB-KW"/>
</dbReference>
<dbReference type="Gene3D" id="1.20.930.80">
    <property type="match status" value="1"/>
</dbReference>
<proteinExistence type="predicted"/>
<sequence length="473" mass="55044">MLDSHLFVAQSRFFNAPPGPIQKSFASTNFYTPTYEEAPTQSLDFQELLRLAHRRKAFHKRITFESERGALDFMTLRSLSVDFGIPFKRSEASFAYEVATDHASFYALLFASLANEDDMLRFVSDESRLLYYRLRTSAVSASQIESYFWPSHHANVVVIEGFMNYNHEIEKLYHIKNSNNGNKFDFKIDFIDEFSGNEENDRAIIQFNEALCIFKPHELFLYKGHAIICLDDVHKLASRVFRHNLLKMMKEMIEIGNAKEISFALNEELYKLECKRNNLTLSDLLVRATRSFPPCMIRVINATIKNGKATFKGRLELSLFMKALGLDYYDQHRFWQSALLTRNGGFFDDWRFELQVVQVLKQIYGLDDAECEYAPHRCSTIINHDKPGDNPHIIQGCPFNCLNKAELKVFLKKMRRGASHADIEIISRFATEKPQEACREFFNKCFQTLPLNVNEIETPPFYFFESERRISNS</sequence>
<evidence type="ECO:0000256" key="5">
    <source>
        <dbReference type="ARBA" id="ARBA00022723"/>
    </source>
</evidence>
<dbReference type="GO" id="GO:0006269">
    <property type="term" value="P:DNA replication, synthesis of primer"/>
    <property type="evidence" value="ECO:0007669"/>
    <property type="project" value="UniProtKB-KW"/>
</dbReference>
<dbReference type="Pfam" id="PF26466">
    <property type="entry name" value="DNA_primase_lrg_N"/>
    <property type="match status" value="1"/>
</dbReference>
<dbReference type="RefSeq" id="XP_068348446.1">
    <property type="nucleotide sequence ID" value="XM_068512145.1"/>
</dbReference>
<evidence type="ECO:0000256" key="4">
    <source>
        <dbReference type="ARBA" id="ARBA00022705"/>
    </source>
</evidence>
<evidence type="ECO:0000256" key="6">
    <source>
        <dbReference type="ARBA" id="ARBA00023004"/>
    </source>
</evidence>
<keyword evidence="5" id="KW-0479">Metal-binding</keyword>
<dbReference type="OrthoDB" id="421393at2759"/>
<dbReference type="PANTHER" id="PTHR10537">
    <property type="entry name" value="DNA PRIMASE LARGE SUBUNIT"/>
    <property type="match status" value="1"/>
</dbReference>
<accession>A0A1J4JD25</accession>
<dbReference type="InterPro" id="IPR058560">
    <property type="entry name" value="DNA_primase_C"/>
</dbReference>
<comment type="cofactor">
    <cofactor evidence="1">
        <name>[4Fe-4S] cluster</name>
        <dbReference type="ChEBI" id="CHEBI:49883"/>
    </cofactor>
</comment>
<name>A0A1J4JD25_9EUKA</name>
<dbReference type="GO" id="GO:0005658">
    <property type="term" value="C:alpha DNA polymerase:primase complex"/>
    <property type="evidence" value="ECO:0007669"/>
    <property type="project" value="TreeGrafter"/>
</dbReference>
<evidence type="ECO:0000256" key="2">
    <source>
        <dbReference type="ARBA" id="ARBA00022485"/>
    </source>
</evidence>
<keyword evidence="3" id="KW-0639">Primosome</keyword>
<dbReference type="EMBL" id="MLAK01001256">
    <property type="protein sequence ID" value="OHS95309.1"/>
    <property type="molecule type" value="Genomic_DNA"/>
</dbReference>
<comment type="caution">
    <text evidence="9">The sequence shown here is derived from an EMBL/GenBank/DDBJ whole genome shotgun (WGS) entry which is preliminary data.</text>
</comment>
<dbReference type="InterPro" id="IPR007238">
    <property type="entry name" value="DNA_primase_lsu_euk/arc"/>
</dbReference>
<keyword evidence="6" id="KW-0408">Iron</keyword>
<dbReference type="AlphaFoldDB" id="A0A1J4JD25"/>
<dbReference type="Pfam" id="PF04104">
    <property type="entry name" value="DNA_primase_lrg"/>
    <property type="match status" value="1"/>
</dbReference>
<reference evidence="9" key="1">
    <citation type="submission" date="2016-10" db="EMBL/GenBank/DDBJ databases">
        <authorList>
            <person name="Benchimol M."/>
            <person name="Almeida L.G."/>
            <person name="Vasconcelos A.T."/>
            <person name="Perreira-Neves A."/>
            <person name="Rosa I.A."/>
            <person name="Tasca T."/>
            <person name="Bogo M.R."/>
            <person name="de Souza W."/>
        </authorList>
    </citation>
    <scope>NUCLEOTIDE SEQUENCE [LARGE SCALE GENOMIC DNA]</scope>
    <source>
        <strain evidence="9">K</strain>
    </source>
</reference>